<dbReference type="AlphaFoldDB" id="A0A382YSZ6"/>
<organism evidence="2">
    <name type="scientific">marine metagenome</name>
    <dbReference type="NCBI Taxonomy" id="408172"/>
    <lineage>
        <taxon>unclassified sequences</taxon>
        <taxon>metagenomes</taxon>
        <taxon>ecological metagenomes</taxon>
    </lineage>
</organism>
<dbReference type="PANTHER" id="PTHR38478:SF1">
    <property type="entry name" value="ZINC DEPENDENT METALLOPROTEASE DOMAIN LIPOPROTEIN"/>
    <property type="match status" value="1"/>
</dbReference>
<dbReference type="EMBL" id="UINC01177815">
    <property type="protein sequence ID" value="SVD85648.1"/>
    <property type="molecule type" value="Genomic_DNA"/>
</dbReference>
<feature type="non-terminal residue" evidence="2">
    <location>
        <position position="1"/>
    </location>
</feature>
<feature type="domain" description="EcxA zinc-binding" evidence="1">
    <location>
        <begin position="6"/>
        <end position="125"/>
    </location>
</feature>
<evidence type="ECO:0000259" key="1">
    <source>
        <dbReference type="Pfam" id="PF16313"/>
    </source>
</evidence>
<evidence type="ECO:0000313" key="2">
    <source>
        <dbReference type="EMBL" id="SVD85648.1"/>
    </source>
</evidence>
<sequence>VGDPGGENPFKIVPAEKQREALNFILTRILAEDAFDFDPDLLNKLAPERGWDFTGSVWRMSRIDYPIHDYVRWIQSGSIFRLHHPRVFARIRDNELKFIKGESVYTLAEHFQKITKSLWLELNKNQNINSFRRDLQKSHVVLLTIILLNEKGYFHSDAVALARASLREMHSNIKESLATVLFDDYTQAHLSECANKIQSAYKAQTVLN</sequence>
<protein>
    <recommendedName>
        <fullName evidence="1">EcxA zinc-binding domain-containing protein</fullName>
    </recommendedName>
</protein>
<reference evidence="2" key="1">
    <citation type="submission" date="2018-05" db="EMBL/GenBank/DDBJ databases">
        <authorList>
            <person name="Lanie J.A."/>
            <person name="Ng W.-L."/>
            <person name="Kazmierczak K.M."/>
            <person name="Andrzejewski T.M."/>
            <person name="Davidsen T.M."/>
            <person name="Wayne K.J."/>
            <person name="Tettelin H."/>
            <person name="Glass J.I."/>
            <person name="Rusch D."/>
            <person name="Podicherti R."/>
            <person name="Tsui H.-C.T."/>
            <person name="Winkler M.E."/>
        </authorList>
    </citation>
    <scope>NUCLEOTIDE SEQUENCE</scope>
</reference>
<gene>
    <name evidence="2" type="ORF">METZ01_LOCUS438502</name>
</gene>
<dbReference type="Pfam" id="PF16313">
    <property type="entry name" value="DUF4953"/>
    <property type="match status" value="1"/>
</dbReference>
<proteinExistence type="predicted"/>
<name>A0A382YSZ6_9ZZZZ</name>
<dbReference type="PANTHER" id="PTHR38478">
    <property type="entry name" value="PEPTIDASE M1A AND M12B"/>
    <property type="match status" value="1"/>
</dbReference>
<dbReference type="InterPro" id="IPR032534">
    <property type="entry name" value="EcxA_zinc-bd"/>
</dbReference>
<accession>A0A382YSZ6</accession>